<keyword evidence="2" id="KW-1185">Reference proteome</keyword>
<sequence length="139" mass="16646">MEFIKDYLLTRSDDVGIFFEFFRIFIYCRLTNCIQNIDKTMEFTVHSLRDIESWLAMHRRIGMDIDLHFHLKSNPDIGGESVLIDQNPDTDNLLDRRLKNSTEGIPPDWVKEKKTGRYFWKEDITSEENTPDRFKIHRC</sequence>
<proteinExistence type="predicted"/>
<dbReference type="STRING" id="1150368.SAMN02927921_03626"/>
<accession>A0A1K1RI75</accession>
<dbReference type="EMBL" id="FPJE01000026">
    <property type="protein sequence ID" value="SFW71962.1"/>
    <property type="molecule type" value="Genomic_DNA"/>
</dbReference>
<organism evidence="1 2">
    <name type="scientific">Sinomicrobium oceani</name>
    <dbReference type="NCBI Taxonomy" id="1150368"/>
    <lineage>
        <taxon>Bacteria</taxon>
        <taxon>Pseudomonadati</taxon>
        <taxon>Bacteroidota</taxon>
        <taxon>Flavobacteriia</taxon>
        <taxon>Flavobacteriales</taxon>
        <taxon>Flavobacteriaceae</taxon>
        <taxon>Sinomicrobium</taxon>
    </lineage>
</organism>
<reference evidence="1 2" key="1">
    <citation type="submission" date="2016-11" db="EMBL/GenBank/DDBJ databases">
        <authorList>
            <person name="Jaros S."/>
            <person name="Januszkiewicz K."/>
            <person name="Wedrychowicz H."/>
        </authorList>
    </citation>
    <scope>NUCLEOTIDE SEQUENCE [LARGE SCALE GENOMIC DNA]</scope>
    <source>
        <strain evidence="1 2">CGMCC 1.12145</strain>
    </source>
</reference>
<protein>
    <submittedName>
        <fullName evidence="1">Uncharacterized protein</fullName>
    </submittedName>
</protein>
<dbReference type="Proteomes" id="UP000182248">
    <property type="component" value="Unassembled WGS sequence"/>
</dbReference>
<name>A0A1K1RI75_9FLAO</name>
<evidence type="ECO:0000313" key="1">
    <source>
        <dbReference type="EMBL" id="SFW71962.1"/>
    </source>
</evidence>
<evidence type="ECO:0000313" key="2">
    <source>
        <dbReference type="Proteomes" id="UP000182248"/>
    </source>
</evidence>
<gene>
    <name evidence="1" type="ORF">SAMN02927921_03626</name>
</gene>
<dbReference type="AlphaFoldDB" id="A0A1K1RI75"/>